<sequence length="276" mass="31055">MESSLEGPLAKLESQHSAPVSYWLRLGEHRLALNPLIGRRIHLHYRQQVVCQGCGRISKKSFGQGYCYPCFRSLPQCDSCMMKPETCHFDAGTCRDESWAQQVCMHDHIVYLANSSSLKVGITRISQVPVRWIDQGASQALPIYRVANRRLSGLVEVIFKQHVSDRTSWQAMLKGDPAPLDLQAEARRLIALCAEPLAELEREQGIQRLVRLDDAESFGFEYPVSHHPSKVKAFNLDKEAQVSGILEGVKGQYLLFDNGVLNVRKFSGYQVGLSVE</sequence>
<dbReference type="EMBL" id="QWEZ01000001">
    <property type="protein sequence ID" value="RRJ85455.1"/>
    <property type="molecule type" value="Genomic_DNA"/>
</dbReference>
<dbReference type="AlphaFoldDB" id="A0A3P3VRT0"/>
<organism evidence="1 2">
    <name type="scientific">Aestuariirhabdus litorea</name>
    <dbReference type="NCBI Taxonomy" id="2528527"/>
    <lineage>
        <taxon>Bacteria</taxon>
        <taxon>Pseudomonadati</taxon>
        <taxon>Pseudomonadota</taxon>
        <taxon>Gammaproteobacteria</taxon>
        <taxon>Oceanospirillales</taxon>
        <taxon>Aestuariirhabdaceae</taxon>
        <taxon>Aestuariirhabdus</taxon>
    </lineage>
</organism>
<proteinExistence type="predicted"/>
<protein>
    <submittedName>
        <fullName evidence="1">DUF2797 domain-containing protein</fullName>
    </submittedName>
</protein>
<evidence type="ECO:0000313" key="2">
    <source>
        <dbReference type="Proteomes" id="UP000280792"/>
    </source>
</evidence>
<dbReference type="Proteomes" id="UP000280792">
    <property type="component" value="Unassembled WGS sequence"/>
</dbReference>
<gene>
    <name evidence="1" type="ORF">D0544_05880</name>
</gene>
<accession>A0A3P3VRT0</accession>
<name>A0A3P3VRT0_9GAMM</name>
<keyword evidence="2" id="KW-1185">Reference proteome</keyword>
<dbReference type="InterPro" id="IPR021246">
    <property type="entry name" value="DUF2797"/>
</dbReference>
<reference evidence="1 2" key="2">
    <citation type="submission" date="2018-12" db="EMBL/GenBank/DDBJ databases">
        <title>Simiduia agarivorans gen. nov., sp. nov., a marine, agarolytic bacterium isolated from shallow coastal water from Keelung, Taiwan.</title>
        <authorList>
            <person name="Shieh W.Y."/>
        </authorList>
    </citation>
    <scope>NUCLEOTIDE SEQUENCE [LARGE SCALE GENOMIC DNA]</scope>
    <source>
        <strain evidence="1 2">GTF-13</strain>
    </source>
</reference>
<dbReference type="Pfam" id="PF10977">
    <property type="entry name" value="DUF2797"/>
    <property type="match status" value="1"/>
</dbReference>
<comment type="caution">
    <text evidence="1">The sequence shown here is derived from an EMBL/GenBank/DDBJ whole genome shotgun (WGS) entry which is preliminary data.</text>
</comment>
<evidence type="ECO:0000313" key="1">
    <source>
        <dbReference type="EMBL" id="RRJ85455.1"/>
    </source>
</evidence>
<reference evidence="1 2" key="1">
    <citation type="submission" date="2018-08" db="EMBL/GenBank/DDBJ databases">
        <authorList>
            <person name="Khan S.A."/>
        </authorList>
    </citation>
    <scope>NUCLEOTIDE SEQUENCE [LARGE SCALE GENOMIC DNA]</scope>
    <source>
        <strain evidence="1 2">GTF-13</strain>
    </source>
</reference>